<dbReference type="AlphaFoldDB" id="A0A2S8FAS1"/>
<dbReference type="OrthoDB" id="287719at2"/>
<evidence type="ECO:0000313" key="1">
    <source>
        <dbReference type="EMBL" id="PQO29268.1"/>
    </source>
</evidence>
<accession>A0A2S8FAS1</accession>
<sequence>MDLRVGRDQRQPSWYAFTLLELPYTHPGELFDYRIVTPPIPPYVADDEEESTLQTCPQCQRLIRVCDAGLSYCTNCFGLLCVTDAWEILQVKPHPLQCPGCFGELEEGDYETWDDGYLCCHLCGGLFAGSDAEPDGVQMVVPGKEEFWPA</sequence>
<name>A0A2S8FAS1_9BACT</name>
<dbReference type="EMBL" id="PUHY01000015">
    <property type="protein sequence ID" value="PQO29268.1"/>
    <property type="molecule type" value="Genomic_DNA"/>
</dbReference>
<gene>
    <name evidence="1" type="ORF">C5Y83_24585</name>
</gene>
<proteinExistence type="predicted"/>
<comment type="caution">
    <text evidence="1">The sequence shown here is derived from an EMBL/GenBank/DDBJ whole genome shotgun (WGS) entry which is preliminary data.</text>
</comment>
<protein>
    <submittedName>
        <fullName evidence="1">Uncharacterized protein</fullName>
    </submittedName>
</protein>
<organism evidence="1 2">
    <name type="scientific">Blastopirellula marina</name>
    <dbReference type="NCBI Taxonomy" id="124"/>
    <lineage>
        <taxon>Bacteria</taxon>
        <taxon>Pseudomonadati</taxon>
        <taxon>Planctomycetota</taxon>
        <taxon>Planctomycetia</taxon>
        <taxon>Pirellulales</taxon>
        <taxon>Pirellulaceae</taxon>
        <taxon>Blastopirellula</taxon>
    </lineage>
</organism>
<dbReference type="RefSeq" id="WP_146117915.1">
    <property type="nucleotide sequence ID" value="NZ_PUHY01000015.1"/>
</dbReference>
<dbReference type="Proteomes" id="UP000238322">
    <property type="component" value="Unassembled WGS sequence"/>
</dbReference>
<evidence type="ECO:0000313" key="2">
    <source>
        <dbReference type="Proteomes" id="UP000238322"/>
    </source>
</evidence>
<reference evidence="1 2" key="1">
    <citation type="submission" date="2018-02" db="EMBL/GenBank/DDBJ databases">
        <title>Comparative genomes isolates from brazilian mangrove.</title>
        <authorList>
            <person name="Araujo J.E."/>
            <person name="Taketani R.G."/>
            <person name="Silva M.C.P."/>
            <person name="Loureco M.V."/>
            <person name="Andreote F.D."/>
        </authorList>
    </citation>
    <scope>NUCLEOTIDE SEQUENCE [LARGE SCALE GENOMIC DNA]</scope>
    <source>
        <strain evidence="1 2">Hex-1 MGV</strain>
    </source>
</reference>